<evidence type="ECO:0000313" key="2">
    <source>
        <dbReference type="EMBL" id="QXJ25924.1"/>
    </source>
</evidence>
<sequence length="58" mass="6135">MEAGTTVNMVVAVLSVVSSKLPPAAWSRPSGSRIAACAQHDGGRPPSCRREQDGDDRR</sequence>
<evidence type="ECO:0000313" key="3">
    <source>
        <dbReference type="Proteomes" id="UP001049518"/>
    </source>
</evidence>
<gene>
    <name evidence="2" type="ORF">AGRA3207_007493</name>
</gene>
<evidence type="ECO:0000256" key="1">
    <source>
        <dbReference type="SAM" id="MobiDB-lite"/>
    </source>
</evidence>
<dbReference type="Proteomes" id="UP001049518">
    <property type="component" value="Chromosome"/>
</dbReference>
<keyword evidence="3" id="KW-1185">Reference proteome</keyword>
<proteinExistence type="predicted"/>
<feature type="region of interest" description="Disordered" evidence="1">
    <location>
        <begin position="22"/>
        <end position="58"/>
    </location>
</feature>
<organism evidence="2 3">
    <name type="scientific">Actinomadura graeca</name>
    <dbReference type="NCBI Taxonomy" id="2750812"/>
    <lineage>
        <taxon>Bacteria</taxon>
        <taxon>Bacillati</taxon>
        <taxon>Actinomycetota</taxon>
        <taxon>Actinomycetes</taxon>
        <taxon>Streptosporangiales</taxon>
        <taxon>Thermomonosporaceae</taxon>
        <taxon>Actinomadura</taxon>
    </lineage>
</organism>
<dbReference type="EMBL" id="CP059572">
    <property type="protein sequence ID" value="QXJ25924.1"/>
    <property type="molecule type" value="Genomic_DNA"/>
</dbReference>
<dbReference type="RefSeq" id="WP_231332137.1">
    <property type="nucleotide sequence ID" value="NZ_CP059572.1"/>
</dbReference>
<feature type="compositionally biased region" description="Basic and acidic residues" evidence="1">
    <location>
        <begin position="48"/>
        <end position="58"/>
    </location>
</feature>
<accession>A0ABX8R684</accession>
<name>A0ABX8R684_9ACTN</name>
<protein>
    <submittedName>
        <fullName evidence="2">Uncharacterized protein</fullName>
    </submittedName>
</protein>
<reference evidence="2" key="1">
    <citation type="submission" date="2020-07" db="EMBL/GenBank/DDBJ databases">
        <authorList>
            <person name="Tarantini F.S."/>
            <person name="Hong K.W."/>
            <person name="Chan K.G."/>
        </authorList>
    </citation>
    <scope>NUCLEOTIDE SEQUENCE</scope>
    <source>
        <strain evidence="2">32-07</strain>
    </source>
</reference>